<evidence type="ECO:0000313" key="1">
    <source>
        <dbReference type="EMBL" id="AGO87836.1"/>
    </source>
</evidence>
<name>S4W5A3_9BACT</name>
<reference evidence="1" key="1">
    <citation type="journal article" date="2014" name="ISME J.">
        <title>Genomic properties of Marine Group A bacteria indicate a role in the marine sulfur cycle.</title>
        <authorList>
            <person name="Wright J.J."/>
            <person name="Mewis K."/>
            <person name="Hanson N.W."/>
            <person name="Konwar K.M."/>
            <person name="Maas K.R."/>
            <person name="Hallam S.J."/>
        </authorList>
    </citation>
    <scope>NUCLEOTIDE SEQUENCE</scope>
</reference>
<protein>
    <submittedName>
        <fullName evidence="1">Uncharacterized protein</fullName>
    </submittedName>
</protein>
<proteinExistence type="predicted"/>
<organism evidence="1">
    <name type="scientific">uncultured bacterium 4050020-J15</name>
    <dbReference type="NCBI Taxonomy" id="1343840"/>
    <lineage>
        <taxon>Bacteria</taxon>
        <taxon>environmental samples</taxon>
    </lineage>
</organism>
<dbReference type="AlphaFoldDB" id="S4W5A3"/>
<sequence length="263" mass="31436">MIFSHSPNFLVYIFYASLWLLSYPSISSAESEIKNLLNKLDSHYYYPQKEGLTSLVSDLLWEQQDTSSEQIKFFKKPDFQFKGKLKNHSYEKRIINSPRNSNLSGAEKTEHINVLNNYLDVFLPNTLYEKFSNYEGQIKYQPKKSLVLHLRKKASTRNTKNYELFVDTKKWRITKIRIRQKPEPINIEGNFFYTHRGGLWVVAETLSKFTFNDQTYIEKTKYTYKTLQNFWLVHKIKQTVRQGDHLIRSYRIQLNDYKVNLEN</sequence>
<dbReference type="EMBL" id="KF170415">
    <property type="protein sequence ID" value="AGO87836.1"/>
    <property type="molecule type" value="Genomic_DNA"/>
</dbReference>
<accession>S4W5A3</accession>